<dbReference type="InterPro" id="IPR025610">
    <property type="entry name" value="MYC/MYB_N"/>
</dbReference>
<organism evidence="4 5">
    <name type="scientific">Vitis vinifera</name>
    <name type="common">Grape</name>
    <dbReference type="NCBI Taxonomy" id="29760"/>
    <lineage>
        <taxon>Eukaryota</taxon>
        <taxon>Viridiplantae</taxon>
        <taxon>Streptophyta</taxon>
        <taxon>Embryophyta</taxon>
        <taxon>Tracheophyta</taxon>
        <taxon>Spermatophyta</taxon>
        <taxon>Magnoliopsida</taxon>
        <taxon>eudicotyledons</taxon>
        <taxon>Gunneridae</taxon>
        <taxon>Pentapetalae</taxon>
        <taxon>rosids</taxon>
        <taxon>Vitales</taxon>
        <taxon>Vitaceae</taxon>
        <taxon>Viteae</taxon>
        <taxon>Vitis</taxon>
    </lineage>
</organism>
<name>A0A438ITF7_VITVI</name>
<keyword evidence="2" id="KW-0804">Transcription</keyword>
<protein>
    <submittedName>
        <fullName evidence="4">Protein RICE SALT sensitive 3</fullName>
    </submittedName>
</protein>
<feature type="domain" description="Transcription factor MYC/MYB N-terminal" evidence="3">
    <location>
        <begin position="71"/>
        <end position="137"/>
    </location>
</feature>
<dbReference type="Proteomes" id="UP000288805">
    <property type="component" value="Unassembled WGS sequence"/>
</dbReference>
<reference evidence="4 5" key="1">
    <citation type="journal article" date="2018" name="PLoS Genet.">
        <title>Population sequencing reveals clonal diversity and ancestral inbreeding in the grapevine cultivar Chardonnay.</title>
        <authorList>
            <person name="Roach M.J."/>
            <person name="Johnson D.L."/>
            <person name="Bohlmann J."/>
            <person name="van Vuuren H.J."/>
            <person name="Jones S.J."/>
            <person name="Pretorius I.S."/>
            <person name="Schmidt S.A."/>
            <person name="Borneman A.R."/>
        </authorList>
    </citation>
    <scope>NUCLEOTIDE SEQUENCE [LARGE SCALE GENOMIC DNA]</scope>
    <source>
        <strain evidence="5">cv. Chardonnay</strain>
        <tissue evidence="4">Leaf</tissue>
    </source>
</reference>
<proteinExistence type="predicted"/>
<evidence type="ECO:0000256" key="1">
    <source>
        <dbReference type="ARBA" id="ARBA00023015"/>
    </source>
</evidence>
<keyword evidence="1" id="KW-0805">Transcription regulation</keyword>
<dbReference type="EMBL" id="QGNW01000084">
    <property type="protein sequence ID" value="RVX00020.1"/>
    <property type="molecule type" value="Genomic_DNA"/>
</dbReference>
<gene>
    <name evidence="4" type="primary">RSS3_6</name>
    <name evidence="4" type="ORF">CK203_024792</name>
</gene>
<comment type="caution">
    <text evidence="4">The sequence shown here is derived from an EMBL/GenBank/DDBJ whole genome shotgun (WGS) entry which is preliminary data.</text>
</comment>
<evidence type="ECO:0000313" key="5">
    <source>
        <dbReference type="Proteomes" id="UP000288805"/>
    </source>
</evidence>
<dbReference type="Pfam" id="PF14215">
    <property type="entry name" value="bHLH-MYC_N"/>
    <property type="match status" value="1"/>
</dbReference>
<evidence type="ECO:0000256" key="2">
    <source>
        <dbReference type="ARBA" id="ARBA00023163"/>
    </source>
</evidence>
<dbReference type="PANTHER" id="PTHR46633:SF6">
    <property type="entry name" value="TRANSCRIPTION FACTOR MYC_MYB N-TERMINAL DOMAIN-CONTAINING PROTEIN"/>
    <property type="match status" value="1"/>
</dbReference>
<accession>A0A438ITF7</accession>
<evidence type="ECO:0000313" key="4">
    <source>
        <dbReference type="EMBL" id="RVX00020.1"/>
    </source>
</evidence>
<dbReference type="AlphaFoldDB" id="A0A438ITF7"/>
<evidence type="ECO:0000259" key="3">
    <source>
        <dbReference type="Pfam" id="PF14215"/>
    </source>
</evidence>
<sequence length="455" mass="50740">MMDGMVLRTCTSGLFGPCFLRTHYTRVGVAFLLFVLFLSNCDCNWVYCCGFCSLFSLATMESGVPMLNCLLQHALRGLCSCSDSSNSSKWVYAVFWRILPRNYPPPKWDYGGGALDRCKGNKRNWILVWEDGFCDFYECERAGGEYMKGRFGADVFFKMSHEVYNYGEGLVGKVAADNSHKWVFRESPNENDPGFISSWNVSIDPQPRAWEFQFNSGIQVSFNWAHSIRSPRLPLCISLLDYNNSLSDGLWVVQMVEDLNLVISIQRKFSYLQSIPGIFSIQRPYLPIQQPNATETSFSPEEKCQLAGAKRLYSDRPGEPPIKSINLGWNSPQNGVAGPAIWSIPPLLPTMSCSLGALLSKLPSVLPSYNHIEAHDTTLLSNNSNSNINSTSQRLKVNGVGGLNEIQIAGIKLESSCLMDTNQEEKPSPLDPCLGLRDELGFGRAREGGRALNLN</sequence>
<dbReference type="PANTHER" id="PTHR46633">
    <property type="entry name" value="TRANSCRIPTION FACTOR MYC/MYB-RELATED"/>
    <property type="match status" value="1"/>
</dbReference>